<comment type="similarity">
    <text evidence="2">Belongs to the NPC2 family.</text>
</comment>
<evidence type="ECO:0000256" key="3">
    <source>
        <dbReference type="ARBA" id="ARBA00022525"/>
    </source>
</evidence>
<accession>A0A1C6ZZ31</accession>
<dbReference type="Pfam" id="PF02221">
    <property type="entry name" value="E1_DerP2_DerF2"/>
    <property type="match status" value="1"/>
</dbReference>
<sequence length="163" mass="17653">MRTFITVLAAACTLAYATPRITDCGSLATIDFQNVFITGCNNPGRNCIFTKGQDASMSLPFTPSTQVQTLNAKVTGILGKVIPIPFPINPENACIQSGLTCPLQANQKKYLHSDTPSFEFLSISVSECEVGATGREQQQCRVPPVPCAYSIDTDIKTFLNHTF</sequence>
<evidence type="ECO:0000313" key="6">
    <source>
        <dbReference type="EMBL" id="AKN58844.1"/>
    </source>
</evidence>
<keyword evidence="4" id="KW-0732">Signal</keyword>
<dbReference type="InterPro" id="IPR014756">
    <property type="entry name" value="Ig_E-set"/>
</dbReference>
<keyword evidence="3" id="KW-0964">Secreted</keyword>
<reference evidence="6" key="1">
    <citation type="submission" date="2014-09" db="EMBL/GenBank/DDBJ databases">
        <title>Identification of ecdysteroid-regulated 16 kDa protein from Procambarus clarkii.</title>
        <authorList>
            <person name="Zhu B."/>
            <person name="Wang D."/>
            <person name="Yu Y."/>
            <person name="Peng T."/>
        </authorList>
    </citation>
    <scope>NUCLEOTIDE SEQUENCE</scope>
</reference>
<dbReference type="FunFam" id="2.60.40.770:FF:000001">
    <property type="entry name" value="NPC intracellular cholesterol transporter 2"/>
    <property type="match status" value="1"/>
</dbReference>
<comment type="subcellular location">
    <subcellularLocation>
        <location evidence="1">Secreted</location>
    </subcellularLocation>
</comment>
<dbReference type="InterPro" id="IPR003172">
    <property type="entry name" value="ML_dom"/>
</dbReference>
<dbReference type="AlphaFoldDB" id="A0A1C6ZZ31"/>
<evidence type="ECO:0000256" key="4">
    <source>
        <dbReference type="SAM" id="SignalP"/>
    </source>
</evidence>
<proteinExistence type="evidence at transcript level"/>
<feature type="signal peptide" evidence="4">
    <location>
        <begin position="1"/>
        <end position="17"/>
    </location>
</feature>
<feature type="chain" id="PRO_5008752339" evidence="4">
    <location>
        <begin position="18"/>
        <end position="163"/>
    </location>
</feature>
<dbReference type="GO" id="GO:0005576">
    <property type="term" value="C:extracellular region"/>
    <property type="evidence" value="ECO:0007669"/>
    <property type="project" value="UniProtKB-SubCell"/>
</dbReference>
<organism evidence="6">
    <name type="scientific">Procambarus clarkii</name>
    <name type="common">Red swamp crayfish</name>
    <dbReference type="NCBI Taxonomy" id="6728"/>
    <lineage>
        <taxon>Eukaryota</taxon>
        <taxon>Metazoa</taxon>
        <taxon>Ecdysozoa</taxon>
        <taxon>Arthropoda</taxon>
        <taxon>Crustacea</taxon>
        <taxon>Multicrustacea</taxon>
        <taxon>Malacostraca</taxon>
        <taxon>Eumalacostraca</taxon>
        <taxon>Eucarida</taxon>
        <taxon>Decapoda</taxon>
        <taxon>Pleocyemata</taxon>
        <taxon>Astacidea</taxon>
        <taxon>Astacoidea</taxon>
        <taxon>Cambaridae</taxon>
        <taxon>Procambarus</taxon>
    </lineage>
</organism>
<dbReference type="EMBL" id="KM675468">
    <property type="protein sequence ID" value="AKN58844.1"/>
    <property type="molecule type" value="mRNA"/>
</dbReference>
<name>A0A1C6ZZ31_PROCL</name>
<evidence type="ECO:0000256" key="1">
    <source>
        <dbReference type="ARBA" id="ARBA00004613"/>
    </source>
</evidence>
<dbReference type="SUPFAM" id="SSF81296">
    <property type="entry name" value="E set domains"/>
    <property type="match status" value="1"/>
</dbReference>
<evidence type="ECO:0000259" key="5">
    <source>
        <dbReference type="SMART" id="SM00737"/>
    </source>
</evidence>
<protein>
    <submittedName>
        <fullName evidence="6">Ecdysteroid-regulated 16 kDa protein</fullName>
    </submittedName>
</protein>
<dbReference type="Gene3D" id="2.60.40.770">
    <property type="match status" value="1"/>
</dbReference>
<dbReference type="SMART" id="SM00737">
    <property type="entry name" value="ML"/>
    <property type="match status" value="1"/>
</dbReference>
<feature type="domain" description="MD-2-related lipid-recognition" evidence="5">
    <location>
        <begin position="21"/>
        <end position="145"/>
    </location>
</feature>
<evidence type="ECO:0000256" key="2">
    <source>
        <dbReference type="ARBA" id="ARBA00006370"/>
    </source>
</evidence>